<organism evidence="1 2">
    <name type="scientific">Zootermopsis nevadensis</name>
    <name type="common">Dampwood termite</name>
    <dbReference type="NCBI Taxonomy" id="136037"/>
    <lineage>
        <taxon>Eukaryota</taxon>
        <taxon>Metazoa</taxon>
        <taxon>Ecdysozoa</taxon>
        <taxon>Arthropoda</taxon>
        <taxon>Hexapoda</taxon>
        <taxon>Insecta</taxon>
        <taxon>Pterygota</taxon>
        <taxon>Neoptera</taxon>
        <taxon>Polyneoptera</taxon>
        <taxon>Dictyoptera</taxon>
        <taxon>Blattodea</taxon>
        <taxon>Blattoidea</taxon>
        <taxon>Termitoidae</taxon>
        <taxon>Termopsidae</taxon>
        <taxon>Zootermopsis</taxon>
    </lineage>
</organism>
<feature type="non-terminal residue" evidence="1">
    <location>
        <position position="64"/>
    </location>
</feature>
<sequence>SRGLIGPFFYEGTVTGFVYLVMLRTSILPAIRALYGNERFYLQQDGATPHYQRDVRAYLEEILP</sequence>
<dbReference type="Proteomes" id="UP000027135">
    <property type="component" value="Unassembled WGS sequence"/>
</dbReference>
<keyword evidence="2" id="KW-1185">Reference proteome</keyword>
<protein>
    <submittedName>
        <fullName evidence="1">Uncharacterized protein</fullName>
    </submittedName>
</protein>
<dbReference type="GO" id="GO:0003676">
    <property type="term" value="F:nucleic acid binding"/>
    <property type="evidence" value="ECO:0007669"/>
    <property type="project" value="InterPro"/>
</dbReference>
<name>A0A067QEH0_ZOONE</name>
<dbReference type="InterPro" id="IPR036397">
    <property type="entry name" value="RNaseH_sf"/>
</dbReference>
<accession>A0A067QEH0</accession>
<dbReference type="Gene3D" id="3.30.420.10">
    <property type="entry name" value="Ribonuclease H-like superfamily/Ribonuclease H"/>
    <property type="match status" value="1"/>
</dbReference>
<dbReference type="AlphaFoldDB" id="A0A067QEH0"/>
<dbReference type="EMBL" id="KK873225">
    <property type="protein sequence ID" value="KDQ71493.1"/>
    <property type="molecule type" value="Genomic_DNA"/>
</dbReference>
<dbReference type="InParanoid" id="A0A067QEH0"/>
<gene>
    <name evidence="1" type="ORF">L798_12663</name>
</gene>
<reference evidence="1 2" key="1">
    <citation type="journal article" date="2014" name="Nat. Commun.">
        <title>Molecular traces of alternative social organization in a termite genome.</title>
        <authorList>
            <person name="Terrapon N."/>
            <person name="Li C."/>
            <person name="Robertson H.M."/>
            <person name="Ji L."/>
            <person name="Meng X."/>
            <person name="Booth W."/>
            <person name="Chen Z."/>
            <person name="Childers C.P."/>
            <person name="Glastad K.M."/>
            <person name="Gokhale K."/>
            <person name="Gowin J."/>
            <person name="Gronenberg W."/>
            <person name="Hermansen R.A."/>
            <person name="Hu H."/>
            <person name="Hunt B.G."/>
            <person name="Huylmans A.K."/>
            <person name="Khalil S.M."/>
            <person name="Mitchell R.D."/>
            <person name="Munoz-Torres M.C."/>
            <person name="Mustard J.A."/>
            <person name="Pan H."/>
            <person name="Reese J.T."/>
            <person name="Scharf M.E."/>
            <person name="Sun F."/>
            <person name="Vogel H."/>
            <person name="Xiao J."/>
            <person name="Yang W."/>
            <person name="Yang Z."/>
            <person name="Yang Z."/>
            <person name="Zhou J."/>
            <person name="Zhu J."/>
            <person name="Brent C.S."/>
            <person name="Elsik C.G."/>
            <person name="Goodisman M.A."/>
            <person name="Liberles D.A."/>
            <person name="Roe R.M."/>
            <person name="Vargo E.L."/>
            <person name="Vilcinskas A."/>
            <person name="Wang J."/>
            <person name="Bornberg-Bauer E."/>
            <person name="Korb J."/>
            <person name="Zhang G."/>
            <person name="Liebig J."/>
        </authorList>
    </citation>
    <scope>NUCLEOTIDE SEQUENCE [LARGE SCALE GENOMIC DNA]</scope>
    <source>
        <tissue evidence="1">Whole organism</tissue>
    </source>
</reference>
<evidence type="ECO:0000313" key="1">
    <source>
        <dbReference type="EMBL" id="KDQ71493.1"/>
    </source>
</evidence>
<feature type="non-terminal residue" evidence="1">
    <location>
        <position position="1"/>
    </location>
</feature>
<proteinExistence type="predicted"/>
<evidence type="ECO:0000313" key="2">
    <source>
        <dbReference type="Proteomes" id="UP000027135"/>
    </source>
</evidence>